<reference evidence="6 7" key="1">
    <citation type="submission" date="2020-02" db="EMBL/GenBank/DDBJ databases">
        <authorList>
            <person name="Li X.-J."/>
            <person name="Han X.-M."/>
        </authorList>
    </citation>
    <scope>NUCLEOTIDE SEQUENCE [LARGE SCALE GENOMIC DNA]</scope>
    <source>
        <strain evidence="6 7">CCTCC AB 2017055</strain>
    </source>
</reference>
<evidence type="ECO:0000256" key="2">
    <source>
        <dbReference type="ARBA" id="ARBA00023125"/>
    </source>
</evidence>
<accession>A0A6L9S9Z3</accession>
<keyword evidence="3" id="KW-0804">Transcription</keyword>
<dbReference type="Pfam" id="PF09339">
    <property type="entry name" value="HTH_IclR"/>
    <property type="match status" value="1"/>
</dbReference>
<dbReference type="GO" id="GO:0003677">
    <property type="term" value="F:DNA binding"/>
    <property type="evidence" value="ECO:0007669"/>
    <property type="project" value="UniProtKB-KW"/>
</dbReference>
<dbReference type="PANTHER" id="PTHR30136:SF24">
    <property type="entry name" value="HTH-TYPE TRANSCRIPTIONAL REPRESSOR ALLR"/>
    <property type="match status" value="1"/>
</dbReference>
<sequence>MEQGGDSRDSAYSIRAVQRVCNILDLIQESPESFSLTQVAEVTALPKSSAYRYLATLESRRYVMRDPLSGTYRIGPAFLPLQSRQLTVLADRVRPHLMRLRDEFRETFNLGILDGYRVSYVEIVESPHSVRLAARPGDRDHLHCTALGKAIAAGLEEDRVKAILYAEGLPRRTPATITDLPAYLEDLARVRERGYAVDDTENEPDGRCVAVPLSDIGLPAAISISAPTTRLTSDGVANVAKALADAAVVIRQEFTGAAG</sequence>
<feature type="domain" description="IclR-ED" evidence="5">
    <location>
        <begin position="70"/>
        <end position="256"/>
    </location>
</feature>
<evidence type="ECO:0000313" key="7">
    <source>
        <dbReference type="Proteomes" id="UP000475214"/>
    </source>
</evidence>
<evidence type="ECO:0000256" key="1">
    <source>
        <dbReference type="ARBA" id="ARBA00023015"/>
    </source>
</evidence>
<dbReference type="InterPro" id="IPR014757">
    <property type="entry name" value="Tscrpt_reg_IclR_C"/>
</dbReference>
<gene>
    <name evidence="6" type="ORF">G1H10_17120</name>
</gene>
<dbReference type="PROSITE" id="PS51078">
    <property type="entry name" value="ICLR_ED"/>
    <property type="match status" value="1"/>
</dbReference>
<evidence type="ECO:0000313" key="6">
    <source>
        <dbReference type="EMBL" id="NEE01897.1"/>
    </source>
</evidence>
<protein>
    <submittedName>
        <fullName evidence="6">IclR family transcriptional regulator</fullName>
    </submittedName>
</protein>
<dbReference type="InterPro" id="IPR036390">
    <property type="entry name" value="WH_DNA-bd_sf"/>
</dbReference>
<dbReference type="SMART" id="SM00346">
    <property type="entry name" value="HTH_ICLR"/>
    <property type="match status" value="1"/>
</dbReference>
<dbReference type="InterPro" id="IPR050707">
    <property type="entry name" value="HTH_MetabolicPath_Reg"/>
</dbReference>
<comment type="caution">
    <text evidence="6">The sequence shown here is derived from an EMBL/GenBank/DDBJ whole genome shotgun (WGS) entry which is preliminary data.</text>
</comment>
<dbReference type="InterPro" id="IPR036388">
    <property type="entry name" value="WH-like_DNA-bd_sf"/>
</dbReference>
<keyword evidence="2" id="KW-0238">DNA-binding</keyword>
<dbReference type="Proteomes" id="UP000475214">
    <property type="component" value="Unassembled WGS sequence"/>
</dbReference>
<dbReference type="GO" id="GO:0003700">
    <property type="term" value="F:DNA-binding transcription factor activity"/>
    <property type="evidence" value="ECO:0007669"/>
    <property type="project" value="TreeGrafter"/>
</dbReference>
<evidence type="ECO:0000259" key="4">
    <source>
        <dbReference type="PROSITE" id="PS51077"/>
    </source>
</evidence>
<dbReference type="InterPro" id="IPR005471">
    <property type="entry name" value="Tscrpt_reg_IclR_N"/>
</dbReference>
<dbReference type="PROSITE" id="PS51077">
    <property type="entry name" value="HTH_ICLR"/>
    <property type="match status" value="1"/>
</dbReference>
<keyword evidence="1" id="KW-0805">Transcription regulation</keyword>
<dbReference type="EMBL" id="JAAGOA010000012">
    <property type="protein sequence ID" value="NEE01897.1"/>
    <property type="molecule type" value="Genomic_DNA"/>
</dbReference>
<keyword evidence="7" id="KW-1185">Reference proteome</keyword>
<dbReference type="AlphaFoldDB" id="A0A6L9S9Z3"/>
<dbReference type="SUPFAM" id="SSF46785">
    <property type="entry name" value="Winged helix' DNA-binding domain"/>
    <property type="match status" value="1"/>
</dbReference>
<proteinExistence type="predicted"/>
<dbReference type="Gene3D" id="3.30.450.40">
    <property type="match status" value="1"/>
</dbReference>
<evidence type="ECO:0000256" key="3">
    <source>
        <dbReference type="ARBA" id="ARBA00023163"/>
    </source>
</evidence>
<evidence type="ECO:0000259" key="5">
    <source>
        <dbReference type="PROSITE" id="PS51078"/>
    </source>
</evidence>
<dbReference type="Gene3D" id="1.10.10.10">
    <property type="entry name" value="Winged helix-like DNA-binding domain superfamily/Winged helix DNA-binding domain"/>
    <property type="match status" value="1"/>
</dbReference>
<organism evidence="6 7">
    <name type="scientific">Phytoactinopolyspora halotolerans</name>
    <dbReference type="NCBI Taxonomy" id="1981512"/>
    <lineage>
        <taxon>Bacteria</taxon>
        <taxon>Bacillati</taxon>
        <taxon>Actinomycetota</taxon>
        <taxon>Actinomycetes</taxon>
        <taxon>Jiangellales</taxon>
        <taxon>Jiangellaceae</taxon>
        <taxon>Phytoactinopolyspora</taxon>
    </lineage>
</organism>
<dbReference type="SUPFAM" id="SSF55781">
    <property type="entry name" value="GAF domain-like"/>
    <property type="match status" value="1"/>
</dbReference>
<name>A0A6L9S9Z3_9ACTN</name>
<dbReference type="GO" id="GO:0045892">
    <property type="term" value="P:negative regulation of DNA-templated transcription"/>
    <property type="evidence" value="ECO:0007669"/>
    <property type="project" value="TreeGrafter"/>
</dbReference>
<dbReference type="RefSeq" id="WP_163739993.1">
    <property type="nucleotide sequence ID" value="NZ_JAAGOA010000012.1"/>
</dbReference>
<feature type="domain" description="HTH iclR-type" evidence="4">
    <location>
        <begin position="14"/>
        <end position="76"/>
    </location>
</feature>
<dbReference type="InterPro" id="IPR029016">
    <property type="entry name" value="GAF-like_dom_sf"/>
</dbReference>
<dbReference type="PANTHER" id="PTHR30136">
    <property type="entry name" value="HELIX-TURN-HELIX TRANSCRIPTIONAL REGULATOR, ICLR FAMILY"/>
    <property type="match status" value="1"/>
</dbReference>
<dbReference type="Pfam" id="PF01614">
    <property type="entry name" value="IclR_C"/>
    <property type="match status" value="1"/>
</dbReference>